<dbReference type="AlphaFoldDB" id="A0A1V9Y3N8"/>
<organism evidence="14 15">
    <name type="scientific">Tropilaelaps mercedesae</name>
    <dbReference type="NCBI Taxonomy" id="418985"/>
    <lineage>
        <taxon>Eukaryota</taxon>
        <taxon>Metazoa</taxon>
        <taxon>Ecdysozoa</taxon>
        <taxon>Arthropoda</taxon>
        <taxon>Chelicerata</taxon>
        <taxon>Arachnida</taxon>
        <taxon>Acari</taxon>
        <taxon>Parasitiformes</taxon>
        <taxon>Mesostigmata</taxon>
        <taxon>Gamasina</taxon>
        <taxon>Dermanyssoidea</taxon>
        <taxon>Laelapidae</taxon>
        <taxon>Tropilaelaps</taxon>
    </lineage>
</organism>
<evidence type="ECO:0000259" key="13">
    <source>
        <dbReference type="PROSITE" id="PS51084"/>
    </source>
</evidence>
<dbReference type="GO" id="GO:0016811">
    <property type="term" value="F:hydrolase activity, acting on carbon-nitrogen (but not peptide) bonds, in linear amides"/>
    <property type="evidence" value="ECO:0007669"/>
    <property type="project" value="InterPro"/>
</dbReference>
<keyword evidence="15" id="KW-1185">Reference proteome</keyword>
<dbReference type="PROSITE" id="PS51084">
    <property type="entry name" value="HIT_2"/>
    <property type="match status" value="1"/>
</dbReference>
<dbReference type="FunFam" id="3.30.428.10:FF:000011">
    <property type="entry name" value="Fragile histidine triad"/>
    <property type="match status" value="1"/>
</dbReference>
<comment type="cofactor">
    <cofactor evidence="1">
        <name>Mn(2+)</name>
        <dbReference type="ChEBI" id="CHEBI:29035"/>
    </cofactor>
</comment>
<evidence type="ECO:0000256" key="5">
    <source>
        <dbReference type="ARBA" id="ARBA00022801"/>
    </source>
</evidence>
<dbReference type="CDD" id="cd07572">
    <property type="entry name" value="nit"/>
    <property type="match status" value="1"/>
</dbReference>
<reference evidence="14 15" key="1">
    <citation type="journal article" date="2017" name="Gigascience">
        <title>Draft genome of the honey bee ectoparasitic mite, Tropilaelaps mercedesae, is shaped by the parasitic life history.</title>
        <authorList>
            <person name="Dong X."/>
            <person name="Armstrong S.D."/>
            <person name="Xia D."/>
            <person name="Makepeace B.L."/>
            <person name="Darby A.C."/>
            <person name="Kadowaki T."/>
        </authorList>
    </citation>
    <scope>NUCLEOTIDE SEQUENCE [LARGE SCALE GENOMIC DNA]</scope>
    <source>
        <strain evidence="14">Wuxi-XJTLU</strain>
    </source>
</reference>
<dbReference type="FunFam" id="3.60.110.10:FF:000005">
    <property type="entry name" value="nitrilase homolog 1 isoform X1"/>
    <property type="match status" value="1"/>
</dbReference>
<dbReference type="OrthoDB" id="680339at2759"/>
<dbReference type="Gene3D" id="3.30.428.10">
    <property type="entry name" value="HIT-like"/>
    <property type="match status" value="1"/>
</dbReference>
<dbReference type="PROSITE" id="PS01227">
    <property type="entry name" value="UPF0012"/>
    <property type="match status" value="1"/>
</dbReference>
<dbReference type="InterPro" id="IPR003010">
    <property type="entry name" value="C-N_Hydrolase"/>
</dbReference>
<keyword evidence="4" id="KW-0547">Nucleotide-binding</keyword>
<feature type="domain" description="CN hydrolase" evidence="12">
    <location>
        <begin position="40"/>
        <end position="295"/>
    </location>
</feature>
<dbReference type="SUPFAM" id="SSF54197">
    <property type="entry name" value="HIT-like"/>
    <property type="match status" value="1"/>
</dbReference>
<proteinExistence type="inferred from homology"/>
<dbReference type="GO" id="GO:0000166">
    <property type="term" value="F:nucleotide binding"/>
    <property type="evidence" value="ECO:0007669"/>
    <property type="project" value="UniProtKB-KW"/>
</dbReference>
<sequence>MLRTGSRLVVSVTLSSISCGLIPCFTCSRTMASKEFHSTVKIALCQVTSTVKKEENFEKCSKLITDATSAGAKMVFLPECTDFVGERRSQIWDLAEPLDGPTISAYCKLAAINKIWISLGSMHIRPNAGDHNVEGLRRIRNTHVLINSKGTIAGTYDKVHLFDADLETLKIKESEFAISGAQMTAPIETPIGNVGLGICYDMRFPEFALSLAKSGAHVLTYPSAFTVSTGYAHWEALLRARAIETQCYVIAAAQVGQHNSKRFSYGHSIVIDPWGGIVAQSSDLTNQLIYAEINLEYVKAVRLGMPVMQHRRVDLYGEPTPVYNNTGIDSQEVYTFGQVELYKSQLFHKTALSMAFTNIMPILTGHVLVAPLRRSAIRLADITSGEIADLFDLVVKVQKAVETEYQANDSTISIQDGALAGRSIDHLHVHILPRHKGDFKRDNDVYVELQDHKSKKRVRSQEEMAEEALRLRKYFP</sequence>
<dbReference type="InterPro" id="IPR045254">
    <property type="entry name" value="Nit1/2_C-N_Hydrolase"/>
</dbReference>
<protein>
    <recommendedName>
        <fullName evidence="10">Nitrilase and fragile histidine triad fusion protein NitFhit</fullName>
        <ecNumber evidence="3">3.6.1.29</ecNumber>
    </recommendedName>
</protein>
<evidence type="ECO:0000313" key="14">
    <source>
        <dbReference type="EMBL" id="OQR80303.1"/>
    </source>
</evidence>
<keyword evidence="5" id="KW-0378">Hydrolase</keyword>
<dbReference type="PANTHER" id="PTHR23088">
    <property type="entry name" value="NITRILASE-RELATED"/>
    <property type="match status" value="1"/>
</dbReference>
<comment type="caution">
    <text evidence="14">The sequence shown here is derived from an EMBL/GenBank/DDBJ whole genome shotgun (WGS) entry which is preliminary data.</text>
</comment>
<evidence type="ECO:0000256" key="4">
    <source>
        <dbReference type="ARBA" id="ARBA00022741"/>
    </source>
</evidence>
<dbReference type="Gene3D" id="3.60.110.10">
    <property type="entry name" value="Carbon-nitrogen hydrolase"/>
    <property type="match status" value="1"/>
</dbReference>
<dbReference type="InParanoid" id="A0A1V9Y3N8"/>
<feature type="domain" description="HIT" evidence="13">
    <location>
        <begin position="333"/>
        <end position="441"/>
    </location>
</feature>
<evidence type="ECO:0000256" key="8">
    <source>
        <dbReference type="ARBA" id="ARBA00057461"/>
    </source>
</evidence>
<accession>A0A1V9Y3N8</accession>
<dbReference type="PROSITE" id="PS50263">
    <property type="entry name" value="CN_HYDROLASE"/>
    <property type="match status" value="1"/>
</dbReference>
<comment type="similarity">
    <text evidence="9">In the N-terminal section; belongs to the UPF0012 family.</text>
</comment>
<dbReference type="GO" id="GO:0006139">
    <property type="term" value="P:nucleobase-containing compound metabolic process"/>
    <property type="evidence" value="ECO:0007669"/>
    <property type="project" value="TreeGrafter"/>
</dbReference>
<evidence type="ECO:0000256" key="9">
    <source>
        <dbReference type="ARBA" id="ARBA00061127"/>
    </source>
</evidence>
<dbReference type="InterPro" id="IPR036526">
    <property type="entry name" value="C-N_Hydrolase_sf"/>
</dbReference>
<dbReference type="SUPFAM" id="SSF56317">
    <property type="entry name" value="Carbon-nitrogen hydrolase"/>
    <property type="match status" value="1"/>
</dbReference>
<dbReference type="GO" id="GO:0047710">
    <property type="term" value="F:bis(5'-adenosyl)-triphosphatase activity"/>
    <property type="evidence" value="ECO:0007669"/>
    <property type="project" value="UniProtKB-EC"/>
</dbReference>
<feature type="short sequence motif" description="Histidine triad motif" evidence="11">
    <location>
        <begin position="426"/>
        <end position="430"/>
    </location>
</feature>
<evidence type="ECO:0000256" key="6">
    <source>
        <dbReference type="ARBA" id="ARBA00023268"/>
    </source>
</evidence>
<evidence type="ECO:0000256" key="10">
    <source>
        <dbReference type="ARBA" id="ARBA00069577"/>
    </source>
</evidence>
<comment type="catalytic activity">
    <reaction evidence="7">
        <text>P(1),P(3)-bis(5'-adenosyl) triphosphate + H2O = AMP + ADP + 2 H(+)</text>
        <dbReference type="Rhea" id="RHEA:13893"/>
        <dbReference type="ChEBI" id="CHEBI:15377"/>
        <dbReference type="ChEBI" id="CHEBI:15378"/>
        <dbReference type="ChEBI" id="CHEBI:58529"/>
        <dbReference type="ChEBI" id="CHEBI:456215"/>
        <dbReference type="ChEBI" id="CHEBI:456216"/>
        <dbReference type="EC" id="3.6.1.29"/>
    </reaction>
</comment>
<dbReference type="PANTHER" id="PTHR23088:SF27">
    <property type="entry name" value="DEAMINATED GLUTATHIONE AMIDASE"/>
    <property type="match status" value="1"/>
</dbReference>
<comment type="subunit">
    <text evidence="2">Homotetramer.</text>
</comment>
<dbReference type="Pfam" id="PF01230">
    <property type="entry name" value="HIT"/>
    <property type="match status" value="1"/>
</dbReference>
<comment type="function">
    <text evidence="8">Cleaves A-5'-PPP-5'A to yield AMP and ADP.</text>
</comment>
<gene>
    <name evidence="14" type="ORF">BIW11_05153</name>
</gene>
<name>A0A1V9Y3N8_9ACAR</name>
<dbReference type="EMBL" id="MNPL01000130">
    <property type="protein sequence ID" value="OQR80303.1"/>
    <property type="molecule type" value="Genomic_DNA"/>
</dbReference>
<evidence type="ECO:0000256" key="11">
    <source>
        <dbReference type="PROSITE-ProRule" id="PRU00464"/>
    </source>
</evidence>
<dbReference type="InterPro" id="IPR011146">
    <property type="entry name" value="HIT-like"/>
</dbReference>
<dbReference type="FunCoup" id="A0A1V9Y3N8">
    <property type="interactions" value="560"/>
</dbReference>
<evidence type="ECO:0000256" key="2">
    <source>
        <dbReference type="ARBA" id="ARBA00011881"/>
    </source>
</evidence>
<evidence type="ECO:0000259" key="12">
    <source>
        <dbReference type="PROSITE" id="PS50263"/>
    </source>
</evidence>
<dbReference type="InterPro" id="IPR036265">
    <property type="entry name" value="HIT-like_sf"/>
</dbReference>
<evidence type="ECO:0000256" key="1">
    <source>
        <dbReference type="ARBA" id="ARBA00001936"/>
    </source>
</evidence>
<dbReference type="Pfam" id="PF00795">
    <property type="entry name" value="CN_hydrolase"/>
    <property type="match status" value="1"/>
</dbReference>
<evidence type="ECO:0000256" key="7">
    <source>
        <dbReference type="ARBA" id="ARBA00047780"/>
    </source>
</evidence>
<dbReference type="STRING" id="418985.A0A1V9Y3N8"/>
<keyword evidence="6" id="KW-0511">Multifunctional enzyme</keyword>
<dbReference type="Proteomes" id="UP000192247">
    <property type="component" value="Unassembled WGS sequence"/>
</dbReference>
<evidence type="ECO:0000256" key="3">
    <source>
        <dbReference type="ARBA" id="ARBA00012377"/>
    </source>
</evidence>
<evidence type="ECO:0000313" key="15">
    <source>
        <dbReference type="Proteomes" id="UP000192247"/>
    </source>
</evidence>
<dbReference type="InterPro" id="IPR001110">
    <property type="entry name" value="UPF0012_CS"/>
</dbReference>
<dbReference type="PROSITE" id="PS51257">
    <property type="entry name" value="PROKAR_LIPOPROTEIN"/>
    <property type="match status" value="1"/>
</dbReference>
<dbReference type="EC" id="3.6.1.29" evidence="3"/>